<evidence type="ECO:0000313" key="2">
    <source>
        <dbReference type="EMBL" id="KGQ01830.1"/>
    </source>
</evidence>
<gene>
    <name evidence="2" type="ORF">PAAG_11405</name>
</gene>
<feature type="region of interest" description="Disordered" evidence="1">
    <location>
        <begin position="52"/>
        <end position="101"/>
    </location>
</feature>
<dbReference type="HOGENOM" id="CLU_1886387_0_0_1"/>
<feature type="region of interest" description="Disordered" evidence="1">
    <location>
        <begin position="1"/>
        <end position="31"/>
    </location>
</feature>
<organism evidence="2 3">
    <name type="scientific">Paracoccidioides lutzii (strain ATCC MYA-826 / Pb01)</name>
    <name type="common">Paracoccidioides brasiliensis</name>
    <dbReference type="NCBI Taxonomy" id="502779"/>
    <lineage>
        <taxon>Eukaryota</taxon>
        <taxon>Fungi</taxon>
        <taxon>Dikarya</taxon>
        <taxon>Ascomycota</taxon>
        <taxon>Pezizomycotina</taxon>
        <taxon>Eurotiomycetes</taxon>
        <taxon>Eurotiomycetidae</taxon>
        <taxon>Onygenales</taxon>
        <taxon>Ajellomycetaceae</taxon>
        <taxon>Paracoccidioides</taxon>
    </lineage>
</organism>
<reference evidence="2 3" key="1">
    <citation type="journal article" date="2011" name="PLoS Genet.">
        <title>Comparative genomic analysis of human fungal pathogens causing paracoccidioidomycosis.</title>
        <authorList>
            <person name="Desjardins C.A."/>
            <person name="Champion M.D."/>
            <person name="Holder J.W."/>
            <person name="Muszewska A."/>
            <person name="Goldberg J."/>
            <person name="Bailao A.M."/>
            <person name="Brigido M.M."/>
            <person name="Ferreira M.E."/>
            <person name="Garcia A.M."/>
            <person name="Grynberg M."/>
            <person name="Gujja S."/>
            <person name="Heiman D.I."/>
            <person name="Henn M.R."/>
            <person name="Kodira C.D."/>
            <person name="Leon-Narvaez H."/>
            <person name="Longo L.V."/>
            <person name="Ma L.J."/>
            <person name="Malavazi I."/>
            <person name="Matsuo A.L."/>
            <person name="Morais F.V."/>
            <person name="Pereira M."/>
            <person name="Rodriguez-Brito S."/>
            <person name="Sakthikumar S."/>
            <person name="Salem-Izacc S.M."/>
            <person name="Sykes S.M."/>
            <person name="Teixeira M.M."/>
            <person name="Vallejo M.C."/>
            <person name="Walter M.E."/>
            <person name="Yandava C."/>
            <person name="Young S."/>
            <person name="Zeng Q."/>
            <person name="Zucker J."/>
            <person name="Felipe M.S."/>
            <person name="Goldman G.H."/>
            <person name="Haas B.J."/>
            <person name="McEwen J.G."/>
            <person name="Nino-Vega G."/>
            <person name="Puccia R."/>
            <person name="San-Blas G."/>
            <person name="Soares C.M."/>
            <person name="Birren B.W."/>
            <person name="Cuomo C.A."/>
        </authorList>
    </citation>
    <scope>NUCLEOTIDE SEQUENCE [LARGE SCALE GENOMIC DNA]</scope>
    <source>
        <strain evidence="3">ATCC MYA-826 / Pb01</strain>
    </source>
</reference>
<evidence type="ECO:0000256" key="1">
    <source>
        <dbReference type="SAM" id="MobiDB-lite"/>
    </source>
</evidence>
<dbReference type="EMBL" id="KN293995">
    <property type="protein sequence ID" value="KGQ01830.1"/>
    <property type="molecule type" value="Genomic_DNA"/>
</dbReference>
<feature type="compositionally biased region" description="Basic and acidic residues" evidence="1">
    <location>
        <begin position="84"/>
        <end position="97"/>
    </location>
</feature>
<proteinExistence type="predicted"/>
<dbReference type="VEuPathDB" id="FungiDB:PAAG_11405"/>
<feature type="compositionally biased region" description="Polar residues" evidence="1">
    <location>
        <begin position="21"/>
        <end position="31"/>
    </location>
</feature>
<sequence>MAPNQKGSSGKLGRTGLAGMENNNNRATSSHCCPVPALLLVVTNQQLRAQNRRTLPPYNFDPPTKSFQSLPPFAPKPKTNQPSRKPDPDKLWPDHDPPFSTLQQKAHFLTHGLPRIHQPPPSAAGPLLDSACACA</sequence>
<accession>A0A0A2V6T9</accession>
<keyword evidence="3" id="KW-1185">Reference proteome</keyword>
<evidence type="ECO:0000313" key="3">
    <source>
        <dbReference type="Proteomes" id="UP000002059"/>
    </source>
</evidence>
<protein>
    <submittedName>
        <fullName evidence="2">Uncharacterized protein</fullName>
    </submittedName>
</protein>
<dbReference type="KEGG" id="pbl:PAAG_11405"/>
<dbReference type="RefSeq" id="XP_015703322.1">
    <property type="nucleotide sequence ID" value="XM_015847060.1"/>
</dbReference>
<dbReference type="AlphaFoldDB" id="A0A0A2V6T9"/>
<dbReference type="GeneID" id="26970419"/>
<name>A0A0A2V6T9_PARBA</name>
<dbReference type="Proteomes" id="UP000002059">
    <property type="component" value="Partially assembled WGS sequence"/>
</dbReference>